<proteinExistence type="predicted"/>
<evidence type="ECO:0008006" key="4">
    <source>
        <dbReference type="Google" id="ProtNLM"/>
    </source>
</evidence>
<evidence type="ECO:0000256" key="1">
    <source>
        <dbReference type="SAM" id="Phobius"/>
    </source>
</evidence>
<accession>A0ABN1FCS3</accession>
<dbReference type="EMBL" id="BAAADD010000014">
    <property type="protein sequence ID" value="GAA0588045.1"/>
    <property type="molecule type" value="Genomic_DNA"/>
</dbReference>
<evidence type="ECO:0000313" key="2">
    <source>
        <dbReference type="EMBL" id="GAA0588045.1"/>
    </source>
</evidence>
<keyword evidence="1" id="KW-0812">Transmembrane</keyword>
<name>A0ABN1FCS3_9PROT</name>
<reference evidence="2 3" key="1">
    <citation type="journal article" date="2019" name="Int. J. Syst. Evol. Microbiol.">
        <title>The Global Catalogue of Microorganisms (GCM) 10K type strain sequencing project: providing services to taxonomists for standard genome sequencing and annotation.</title>
        <authorList>
            <consortium name="The Broad Institute Genomics Platform"/>
            <consortium name="The Broad Institute Genome Sequencing Center for Infectious Disease"/>
            <person name="Wu L."/>
            <person name="Ma J."/>
        </authorList>
    </citation>
    <scope>NUCLEOTIDE SEQUENCE [LARGE SCALE GENOMIC DNA]</scope>
    <source>
        <strain evidence="2 3">JCM 15089</strain>
    </source>
</reference>
<organism evidence="2 3">
    <name type="scientific">Rhizomicrobium electricum</name>
    <dbReference type="NCBI Taxonomy" id="480070"/>
    <lineage>
        <taxon>Bacteria</taxon>
        <taxon>Pseudomonadati</taxon>
        <taxon>Pseudomonadota</taxon>
        <taxon>Alphaproteobacteria</taxon>
        <taxon>Micropepsales</taxon>
        <taxon>Micropepsaceae</taxon>
        <taxon>Rhizomicrobium</taxon>
    </lineage>
</organism>
<keyword evidence="1" id="KW-1133">Transmembrane helix</keyword>
<keyword evidence="1" id="KW-0472">Membrane</keyword>
<comment type="caution">
    <text evidence="2">The sequence shown here is derived from an EMBL/GenBank/DDBJ whole genome shotgun (WGS) entry which is preliminary data.</text>
</comment>
<feature type="transmembrane region" description="Helical" evidence="1">
    <location>
        <begin position="106"/>
        <end position="129"/>
    </location>
</feature>
<sequence length="130" mass="14001">MVLAAILIAGSLAVATDWLFLGVLFREARGNYPEVWWPAIRDRETVPAKIWTVLLGFVATAGVVLLCSFVKATGVFDCLALALLVFVAPAAFLLTAFQFIKMDLWVMAAAGFAWLARLLIAGLIAGLMVS</sequence>
<feature type="transmembrane region" description="Helical" evidence="1">
    <location>
        <begin position="79"/>
        <end position="100"/>
    </location>
</feature>
<keyword evidence="3" id="KW-1185">Reference proteome</keyword>
<dbReference type="Proteomes" id="UP001499951">
    <property type="component" value="Unassembled WGS sequence"/>
</dbReference>
<evidence type="ECO:0000313" key="3">
    <source>
        <dbReference type="Proteomes" id="UP001499951"/>
    </source>
</evidence>
<gene>
    <name evidence="2" type="ORF">GCM10008942_41310</name>
</gene>
<feature type="transmembrane region" description="Helical" evidence="1">
    <location>
        <begin position="50"/>
        <end position="70"/>
    </location>
</feature>
<protein>
    <recommendedName>
        <fullName evidence="4">DUF1761 domain-containing protein</fullName>
    </recommendedName>
</protein>